<dbReference type="Proteomes" id="UP000004506">
    <property type="component" value="Unassembled WGS sequence"/>
</dbReference>
<organism evidence="1 2">
    <name type="scientific">Providencia stuartii ATCC 25827</name>
    <dbReference type="NCBI Taxonomy" id="471874"/>
    <lineage>
        <taxon>Bacteria</taxon>
        <taxon>Pseudomonadati</taxon>
        <taxon>Pseudomonadota</taxon>
        <taxon>Gammaproteobacteria</taxon>
        <taxon>Enterobacterales</taxon>
        <taxon>Morganellaceae</taxon>
        <taxon>Providencia</taxon>
    </lineage>
</organism>
<protein>
    <submittedName>
        <fullName evidence="1">Uncharacterized protein</fullName>
    </submittedName>
</protein>
<sequence>MSKKQFVVKYFYTNQSVIFTEGELIIAKKYSPTKYSFKM</sequence>
<proteinExistence type="predicted"/>
<reference evidence="2" key="1">
    <citation type="submission" date="2008-04" db="EMBL/GenBank/DDBJ databases">
        <title>Draft genome sequence of Providencia stuartii (ATCC 25827).</title>
        <authorList>
            <person name="Sudarsanam P."/>
            <person name="Ley R."/>
            <person name="Guruge J."/>
            <person name="Turnbaugh P.J."/>
            <person name="Mahowald M."/>
            <person name="Liep D."/>
            <person name="Gordon J."/>
        </authorList>
    </citation>
    <scope>NUCLEOTIDE SEQUENCE [LARGE SCALE GENOMIC DNA]</scope>
    <source>
        <strain evidence="2">ATCC 25827</strain>
    </source>
</reference>
<evidence type="ECO:0000313" key="2">
    <source>
        <dbReference type="Proteomes" id="UP000004506"/>
    </source>
</evidence>
<comment type="caution">
    <text evidence="1">The sequence shown here is derived from an EMBL/GenBank/DDBJ whole genome shotgun (WGS) entry which is preliminary data.</text>
</comment>
<name>A0AA86YED0_PROST</name>
<reference evidence="1 2" key="3">
    <citation type="submission" date="2008-05" db="EMBL/GenBank/DDBJ databases">
        <authorList>
            <person name="Fulton L."/>
            <person name="Clifton S."/>
            <person name="Fulton B."/>
            <person name="Xu J."/>
            <person name="Minx P."/>
            <person name="Pepin K.H."/>
            <person name="Johnson M."/>
            <person name="Thiruvilangam P."/>
            <person name="Bhonagiri V."/>
            <person name="Nash W.E."/>
            <person name="Mardis E.R."/>
            <person name="Wilson R.K."/>
        </authorList>
    </citation>
    <scope>NUCLEOTIDE SEQUENCE [LARGE SCALE GENOMIC DNA]</scope>
    <source>
        <strain evidence="1 2">ATCC 25827</strain>
    </source>
</reference>
<dbReference type="AlphaFoldDB" id="A0AA86YED0"/>
<gene>
    <name evidence="1" type="ORF">PROSTU_04699</name>
</gene>
<accession>A0AA86YED0</accession>
<reference evidence="2" key="2">
    <citation type="submission" date="2008-04" db="EMBL/GenBank/DDBJ databases">
        <title>Draft genome sequence of Providencia stuartii(ATCC 25827).</title>
        <authorList>
            <person name="Sudarsanam P."/>
            <person name="Ley R."/>
            <person name="Guruge J."/>
            <person name="Turnbaugh P.J."/>
            <person name="Mahowald M."/>
            <person name="Liep D."/>
            <person name="Gordon J."/>
        </authorList>
    </citation>
    <scope>NUCLEOTIDE SEQUENCE [LARGE SCALE GENOMIC DNA]</scope>
    <source>
        <strain evidence="2">ATCC 25827</strain>
    </source>
</reference>
<dbReference type="EMBL" id="ABJD02000118">
    <property type="protein sequence ID" value="EDU57456.1"/>
    <property type="molecule type" value="Genomic_DNA"/>
</dbReference>
<evidence type="ECO:0000313" key="1">
    <source>
        <dbReference type="EMBL" id="EDU57456.1"/>
    </source>
</evidence>